<evidence type="ECO:0000256" key="3">
    <source>
        <dbReference type="ARBA" id="ARBA00022777"/>
    </source>
</evidence>
<feature type="domain" description="GHMP kinase C-terminal" evidence="5">
    <location>
        <begin position="94"/>
        <end position="168"/>
    </location>
</feature>
<keyword evidence="4" id="KW-0460">Magnesium</keyword>
<dbReference type="GO" id="GO:0008299">
    <property type="term" value="P:isoprenoid biosynthetic process"/>
    <property type="evidence" value="ECO:0007669"/>
    <property type="project" value="InterPro"/>
</dbReference>
<dbReference type="GO" id="GO:0005524">
    <property type="term" value="F:ATP binding"/>
    <property type="evidence" value="ECO:0007669"/>
    <property type="project" value="InterPro"/>
</dbReference>
<dbReference type="PANTHER" id="PTHR43290:SF2">
    <property type="entry name" value="MEVALONATE KINASE"/>
    <property type="match status" value="1"/>
</dbReference>
<reference evidence="6" key="1">
    <citation type="submission" date="2013-08" db="EMBL/GenBank/DDBJ databases">
        <authorList>
            <person name="Mendez C."/>
            <person name="Richter M."/>
            <person name="Ferrer M."/>
            <person name="Sanchez J."/>
        </authorList>
    </citation>
    <scope>NUCLEOTIDE SEQUENCE</scope>
</reference>
<name>T0ZU47_9ZZZZ</name>
<keyword evidence="1" id="KW-0963">Cytoplasm</keyword>
<dbReference type="InterPro" id="IPR036554">
    <property type="entry name" value="GHMP_kinase_C_sf"/>
</dbReference>
<evidence type="ECO:0000256" key="4">
    <source>
        <dbReference type="ARBA" id="ARBA00022842"/>
    </source>
</evidence>
<keyword evidence="2" id="KW-0808">Transferase</keyword>
<dbReference type="GO" id="GO:0005737">
    <property type="term" value="C:cytoplasm"/>
    <property type="evidence" value="ECO:0007669"/>
    <property type="project" value="InterPro"/>
</dbReference>
<dbReference type="AlphaFoldDB" id="T0ZU47"/>
<dbReference type="SUPFAM" id="SSF55060">
    <property type="entry name" value="GHMP Kinase, C-terminal domain"/>
    <property type="match status" value="1"/>
</dbReference>
<dbReference type="Pfam" id="PF08544">
    <property type="entry name" value="GHMP_kinases_C"/>
    <property type="match status" value="1"/>
</dbReference>
<dbReference type="InterPro" id="IPR013750">
    <property type="entry name" value="GHMP_kinase_C_dom"/>
</dbReference>
<protein>
    <submittedName>
        <fullName evidence="6">Mevalonate kinase</fullName>
    </submittedName>
</protein>
<proteinExistence type="predicted"/>
<reference evidence="6" key="2">
    <citation type="journal article" date="2014" name="ISME J.">
        <title>Microbial stratification in low pH oxic and suboxic macroscopic growths along an acid mine drainage.</title>
        <authorList>
            <person name="Mendez-Garcia C."/>
            <person name="Mesa V."/>
            <person name="Sprenger R.R."/>
            <person name="Richter M."/>
            <person name="Diez M.S."/>
            <person name="Solano J."/>
            <person name="Bargiela R."/>
            <person name="Golyshina O.V."/>
            <person name="Manteca A."/>
            <person name="Ramos J.L."/>
            <person name="Gallego J.R."/>
            <person name="Llorente I."/>
            <person name="Martins Dos Santos V.A."/>
            <person name="Jensen O.N."/>
            <person name="Pelaez A.I."/>
            <person name="Sanchez J."/>
            <person name="Ferrer M."/>
        </authorList>
    </citation>
    <scope>NUCLEOTIDE SEQUENCE</scope>
</reference>
<dbReference type="Gene3D" id="3.30.70.890">
    <property type="entry name" value="GHMP kinase, C-terminal domain"/>
    <property type="match status" value="1"/>
</dbReference>
<dbReference type="EMBL" id="AUZZ01005852">
    <property type="protein sequence ID" value="EQD48082.1"/>
    <property type="molecule type" value="Genomic_DNA"/>
</dbReference>
<dbReference type="GO" id="GO:0004496">
    <property type="term" value="F:mevalonate kinase activity"/>
    <property type="evidence" value="ECO:0007669"/>
    <property type="project" value="InterPro"/>
</dbReference>
<dbReference type="InterPro" id="IPR006205">
    <property type="entry name" value="Mev_gal_kin"/>
</dbReference>
<sequence>TQGIGSPGDTTASVAGGYVTLNDPSGTELWSLDDGRSHWTARRLPDPGWIWVVGYSGLPRAAPEAIRSVRDRLAQPDGPDLLRRFEGIAREGIRALCREDRGEVGARLTENHQLLREVGVSHPRLEALLDAGRPAMLGGKLTGAGRGGSIVALPIPGRELELARRIARAGGVPYVVRPSPHGAALVGSEPQP</sequence>
<comment type="caution">
    <text evidence="6">The sequence shown here is derived from an EMBL/GenBank/DDBJ whole genome shotgun (WGS) entry which is preliminary data.</text>
</comment>
<gene>
    <name evidence="6" type="ORF">B2A_08140</name>
</gene>
<keyword evidence="3 6" id="KW-0418">Kinase</keyword>
<evidence type="ECO:0000256" key="2">
    <source>
        <dbReference type="ARBA" id="ARBA00022679"/>
    </source>
</evidence>
<accession>T0ZU47</accession>
<dbReference type="PANTHER" id="PTHR43290">
    <property type="entry name" value="MEVALONATE KINASE"/>
    <property type="match status" value="1"/>
</dbReference>
<feature type="non-terminal residue" evidence="6">
    <location>
        <position position="192"/>
    </location>
</feature>
<evidence type="ECO:0000313" key="6">
    <source>
        <dbReference type="EMBL" id="EQD48082.1"/>
    </source>
</evidence>
<organism evidence="6">
    <name type="scientific">mine drainage metagenome</name>
    <dbReference type="NCBI Taxonomy" id="410659"/>
    <lineage>
        <taxon>unclassified sequences</taxon>
        <taxon>metagenomes</taxon>
        <taxon>ecological metagenomes</taxon>
    </lineage>
</organism>
<feature type="non-terminal residue" evidence="6">
    <location>
        <position position="1"/>
    </location>
</feature>
<evidence type="ECO:0000256" key="1">
    <source>
        <dbReference type="ARBA" id="ARBA00022490"/>
    </source>
</evidence>
<evidence type="ECO:0000259" key="5">
    <source>
        <dbReference type="Pfam" id="PF08544"/>
    </source>
</evidence>